<reference evidence="1 2" key="1">
    <citation type="submission" date="2015-09" db="EMBL/GenBank/DDBJ databases">
        <title>Sorangium comparison.</title>
        <authorList>
            <person name="Zaburannyi N."/>
            <person name="Bunk B."/>
            <person name="Overmann J."/>
            <person name="Mueller R."/>
        </authorList>
    </citation>
    <scope>NUCLEOTIDE SEQUENCE [LARGE SCALE GENOMIC DNA]</scope>
    <source>
        <strain evidence="1 2">So ceGT47</strain>
    </source>
</reference>
<dbReference type="EMBL" id="CP012670">
    <property type="protein sequence ID" value="AUX27058.1"/>
    <property type="molecule type" value="Genomic_DNA"/>
</dbReference>
<dbReference type="AlphaFoldDB" id="A0A4P2QCJ6"/>
<evidence type="ECO:0000313" key="1">
    <source>
        <dbReference type="EMBL" id="AUX27058.1"/>
    </source>
</evidence>
<proteinExistence type="predicted"/>
<dbReference type="Proteomes" id="UP000295781">
    <property type="component" value="Chromosome"/>
</dbReference>
<organism evidence="1 2">
    <name type="scientific">Sorangium cellulosum</name>
    <name type="common">Polyangium cellulosum</name>
    <dbReference type="NCBI Taxonomy" id="56"/>
    <lineage>
        <taxon>Bacteria</taxon>
        <taxon>Pseudomonadati</taxon>
        <taxon>Myxococcota</taxon>
        <taxon>Polyangia</taxon>
        <taxon>Polyangiales</taxon>
        <taxon>Polyangiaceae</taxon>
        <taxon>Sorangium</taxon>
    </lineage>
</organism>
<gene>
    <name evidence="1" type="ORF">SOCEGT47_076370</name>
</gene>
<evidence type="ECO:0000313" key="2">
    <source>
        <dbReference type="Proteomes" id="UP000295781"/>
    </source>
</evidence>
<protein>
    <submittedName>
        <fullName evidence="1">Uncharacterized protein</fullName>
    </submittedName>
</protein>
<name>A0A4P2QCJ6_SORCE</name>
<sequence length="79" mass="8350">MWERFKMAAPKKCGSHTELASSDATRVTRCACGIVHVTLLGPGVTVRMSTEAFRGVASGLKAAAERLDDDARLGATSIN</sequence>
<accession>A0A4P2QCJ6</accession>